<reference evidence="2 3" key="1">
    <citation type="submission" date="2019-04" db="EMBL/GenBank/DDBJ databases">
        <authorList>
            <person name="Dong K."/>
        </authorList>
    </citation>
    <scope>NUCLEOTIDE SEQUENCE [LARGE SCALE GENOMIC DNA]</scope>
    <source>
        <strain evidence="3">dk3543</strain>
    </source>
</reference>
<accession>A0A4U2YNG4</accession>
<feature type="transmembrane region" description="Helical" evidence="1">
    <location>
        <begin position="97"/>
        <end position="120"/>
    </location>
</feature>
<evidence type="ECO:0000313" key="2">
    <source>
        <dbReference type="EMBL" id="TKI62809.1"/>
    </source>
</evidence>
<keyword evidence="1" id="KW-0472">Membrane</keyword>
<dbReference type="EMBL" id="SZPY01000002">
    <property type="protein sequence ID" value="TKI62809.1"/>
    <property type="molecule type" value="Genomic_DNA"/>
</dbReference>
<keyword evidence="3" id="KW-1185">Reference proteome</keyword>
<feature type="transmembrane region" description="Helical" evidence="1">
    <location>
        <begin position="6"/>
        <end position="28"/>
    </location>
</feature>
<evidence type="ECO:0008006" key="4">
    <source>
        <dbReference type="Google" id="ProtNLM"/>
    </source>
</evidence>
<feature type="transmembrane region" description="Helical" evidence="1">
    <location>
        <begin position="140"/>
        <end position="158"/>
    </location>
</feature>
<evidence type="ECO:0000256" key="1">
    <source>
        <dbReference type="SAM" id="Phobius"/>
    </source>
</evidence>
<keyword evidence="1" id="KW-0812">Transmembrane</keyword>
<dbReference type="OrthoDB" id="3790530at2"/>
<dbReference type="AlphaFoldDB" id="A0A4U2YNG4"/>
<dbReference type="Proteomes" id="UP000307808">
    <property type="component" value="Unassembled WGS sequence"/>
</dbReference>
<name>A0A4U2YNG4_9ACTN</name>
<gene>
    <name evidence="2" type="ORF">FC770_09875</name>
</gene>
<comment type="caution">
    <text evidence="2">The sequence shown here is derived from an EMBL/GenBank/DDBJ whole genome shotgun (WGS) entry which is preliminary data.</text>
</comment>
<protein>
    <recommendedName>
        <fullName evidence="4">DUF2238 domain-containing protein</fullName>
    </recommendedName>
</protein>
<keyword evidence="1" id="KW-1133">Transmembrane helix</keyword>
<feature type="transmembrane region" description="Helical" evidence="1">
    <location>
        <begin position="40"/>
        <end position="60"/>
    </location>
</feature>
<proteinExistence type="predicted"/>
<feature type="transmembrane region" description="Helical" evidence="1">
    <location>
        <begin position="66"/>
        <end position="85"/>
    </location>
</feature>
<sequence length="174" mass="17993">MVCLVPAVALDGAIGGALMFLVLGGCMVPRLLGTSLTVDALHCTVLLVAAWAALLDWYVAVPWLDLVVHAMATGLLAVMVWHLLHDLGVLSHGTGAVAVRVEALAGITSMGALLALLWEIGEWLGHTYLDPAIQVGYDDTVTDLLAGVVGAFLAGVAARRHVAVEAPASVEAGR</sequence>
<organism evidence="2 3">
    <name type="scientific">Nocardioides jishulii</name>
    <dbReference type="NCBI Taxonomy" id="2575440"/>
    <lineage>
        <taxon>Bacteria</taxon>
        <taxon>Bacillati</taxon>
        <taxon>Actinomycetota</taxon>
        <taxon>Actinomycetes</taxon>
        <taxon>Propionibacteriales</taxon>
        <taxon>Nocardioidaceae</taxon>
        <taxon>Nocardioides</taxon>
    </lineage>
</organism>
<evidence type="ECO:0000313" key="3">
    <source>
        <dbReference type="Proteomes" id="UP000307808"/>
    </source>
</evidence>